<keyword evidence="1" id="KW-0851">Voltage-gated channel</keyword>
<dbReference type="GO" id="GO:1990573">
    <property type="term" value="P:potassium ion import across plasma membrane"/>
    <property type="evidence" value="ECO:0007669"/>
    <property type="project" value="TreeGrafter"/>
</dbReference>
<dbReference type="PANTHER" id="PTHR11767">
    <property type="entry name" value="INWARD RECTIFIER POTASSIUM CHANNEL"/>
    <property type="match status" value="1"/>
</dbReference>
<comment type="caution">
    <text evidence="3">The sequence shown here is derived from an EMBL/GenBank/DDBJ whole genome shotgun (WGS) entry which is preliminary data.</text>
</comment>
<keyword evidence="4" id="KW-1185">Reference proteome</keyword>
<keyword evidence="1" id="KW-0633">Potassium transport</keyword>
<evidence type="ECO:0000313" key="3">
    <source>
        <dbReference type="EMBL" id="CAG4930525.1"/>
    </source>
</evidence>
<gene>
    <name evidence="3" type="ORF">PAPOLLO_LOCUS170</name>
</gene>
<dbReference type="InterPro" id="IPR041647">
    <property type="entry name" value="IRK_C"/>
</dbReference>
<keyword evidence="1" id="KW-0813">Transport</keyword>
<evidence type="ECO:0000259" key="2">
    <source>
        <dbReference type="Pfam" id="PF17655"/>
    </source>
</evidence>
<evidence type="ECO:0000256" key="1">
    <source>
        <dbReference type="RuleBase" id="RU003822"/>
    </source>
</evidence>
<keyword evidence="1" id="KW-0407">Ion channel</keyword>
<feature type="domain" description="Inward rectifier potassium channel C-terminal" evidence="2">
    <location>
        <begin position="134"/>
        <end position="284"/>
    </location>
</feature>
<dbReference type="Pfam" id="PF17655">
    <property type="entry name" value="IRK_C"/>
    <property type="match status" value="1"/>
</dbReference>
<dbReference type="EMBL" id="CAJQZP010000008">
    <property type="protein sequence ID" value="CAG4930525.1"/>
    <property type="molecule type" value="Genomic_DNA"/>
</dbReference>
<keyword evidence="1" id="KW-0812">Transmembrane</keyword>
<comment type="similarity">
    <text evidence="1">Belongs to the inward rectifier-type potassium channel (TC 1.A.2.1) family.</text>
</comment>
<keyword evidence="1" id="KW-0472">Membrane</keyword>
<dbReference type="GO" id="GO:0034765">
    <property type="term" value="P:regulation of monoatomic ion transmembrane transport"/>
    <property type="evidence" value="ECO:0007669"/>
    <property type="project" value="TreeGrafter"/>
</dbReference>
<protein>
    <submittedName>
        <fullName evidence="3">(apollo) hypothetical protein</fullName>
    </submittedName>
</protein>
<organism evidence="3 4">
    <name type="scientific">Parnassius apollo</name>
    <name type="common">Apollo butterfly</name>
    <name type="synonym">Papilio apollo</name>
    <dbReference type="NCBI Taxonomy" id="110799"/>
    <lineage>
        <taxon>Eukaryota</taxon>
        <taxon>Metazoa</taxon>
        <taxon>Ecdysozoa</taxon>
        <taxon>Arthropoda</taxon>
        <taxon>Hexapoda</taxon>
        <taxon>Insecta</taxon>
        <taxon>Pterygota</taxon>
        <taxon>Neoptera</taxon>
        <taxon>Endopterygota</taxon>
        <taxon>Lepidoptera</taxon>
        <taxon>Glossata</taxon>
        <taxon>Ditrysia</taxon>
        <taxon>Papilionoidea</taxon>
        <taxon>Papilionidae</taxon>
        <taxon>Parnassiinae</taxon>
        <taxon>Parnassini</taxon>
        <taxon>Parnassius</taxon>
        <taxon>Parnassius</taxon>
    </lineage>
</organism>
<dbReference type="GO" id="GO:0034702">
    <property type="term" value="C:monoatomic ion channel complex"/>
    <property type="evidence" value="ECO:0007669"/>
    <property type="project" value="UniProtKB-KW"/>
</dbReference>
<dbReference type="OrthoDB" id="273257at2759"/>
<dbReference type="PANTHER" id="PTHR11767:SF113">
    <property type="entry name" value="INWARDLY RECTIFYING POTASSIUM CHANNEL 2, ISOFORM D"/>
    <property type="match status" value="1"/>
</dbReference>
<dbReference type="GO" id="GO:0005242">
    <property type="term" value="F:inward rectifier potassium channel activity"/>
    <property type="evidence" value="ECO:0007669"/>
    <property type="project" value="InterPro"/>
</dbReference>
<dbReference type="AlphaFoldDB" id="A0A8S3VZB3"/>
<evidence type="ECO:0000313" key="4">
    <source>
        <dbReference type="Proteomes" id="UP000691718"/>
    </source>
</evidence>
<sequence length="298" mass="34441">MPGYIQRNRTRCNKEKQNVFDNMTVLMPGVYRPRNRLFNNQKHTRHKRAVLKNGKINVYCNHGMKFFSDFFLALVENLNTTDFTPCIENIFGFTSTFLFSVEVHTTVAYGRRSITLECPQTIIAMCFQCILSSIFQVGDMRKSRILNIIPKAYMLRCNTDCENNILNEDQIELKVEIVECEPIFFLWPIHVVHVIDANSPLYRISAADFLCSKVEILVVFEGIIESTGQPIQARSSYTESDILWGHNFVSMVSYDNDKLKYNVDFSKLSEVEEVETPLCSAEEYYSLMRSLAPPLDFV</sequence>
<keyword evidence="1" id="KW-0630">Potassium</keyword>
<keyword evidence="1" id="KW-0406">Ion transport</keyword>
<name>A0A8S3VZB3_PARAO</name>
<dbReference type="GO" id="GO:0005886">
    <property type="term" value="C:plasma membrane"/>
    <property type="evidence" value="ECO:0007669"/>
    <property type="project" value="TreeGrafter"/>
</dbReference>
<dbReference type="InterPro" id="IPR016449">
    <property type="entry name" value="K_chnl_inward-rec_Kir"/>
</dbReference>
<dbReference type="Proteomes" id="UP000691718">
    <property type="component" value="Unassembled WGS sequence"/>
</dbReference>
<comment type="subcellular location">
    <subcellularLocation>
        <location evidence="1">Membrane</location>
        <topology evidence="1">Multi-pass membrane protein</topology>
    </subcellularLocation>
</comment>
<proteinExistence type="inferred from homology"/>
<accession>A0A8S3VZB3</accession>
<reference evidence="3" key="1">
    <citation type="submission" date="2021-04" db="EMBL/GenBank/DDBJ databases">
        <authorList>
            <person name="Tunstrom K."/>
        </authorList>
    </citation>
    <scope>NUCLEOTIDE SEQUENCE</scope>
</reference>